<feature type="compositionally biased region" description="Acidic residues" evidence="3">
    <location>
        <begin position="204"/>
        <end position="223"/>
    </location>
</feature>
<dbReference type="STRING" id="1314785.A0A165B698"/>
<dbReference type="InParanoid" id="A0A165B698"/>
<evidence type="ECO:0000313" key="7">
    <source>
        <dbReference type="Proteomes" id="UP000076871"/>
    </source>
</evidence>
<dbReference type="PANTHER" id="PTHR34997">
    <property type="entry name" value="AM15"/>
    <property type="match status" value="1"/>
</dbReference>
<protein>
    <submittedName>
        <fullName evidence="6">Carbohydrate-binding module family 50 protein</fullName>
    </submittedName>
</protein>
<evidence type="ECO:0000256" key="2">
    <source>
        <dbReference type="ARBA" id="ARBA00023026"/>
    </source>
</evidence>
<dbReference type="PANTHER" id="PTHR34997:SF1">
    <property type="entry name" value="PEPTIDOGLYCAN-BINDING LYSIN DOMAIN"/>
    <property type="match status" value="1"/>
</dbReference>
<dbReference type="Pfam" id="PF01476">
    <property type="entry name" value="LysM"/>
    <property type="match status" value="2"/>
</dbReference>
<dbReference type="InterPro" id="IPR052210">
    <property type="entry name" value="LysM1-like"/>
</dbReference>
<reference evidence="6 7" key="1">
    <citation type="journal article" date="2016" name="Mol. Biol. Evol.">
        <title>Comparative Genomics of Early-Diverging Mushroom-Forming Fungi Provides Insights into the Origins of Lignocellulose Decay Capabilities.</title>
        <authorList>
            <person name="Nagy L.G."/>
            <person name="Riley R."/>
            <person name="Tritt A."/>
            <person name="Adam C."/>
            <person name="Daum C."/>
            <person name="Floudas D."/>
            <person name="Sun H."/>
            <person name="Yadav J.S."/>
            <person name="Pangilinan J."/>
            <person name="Larsson K.H."/>
            <person name="Matsuura K."/>
            <person name="Barry K."/>
            <person name="Labutti K."/>
            <person name="Kuo R."/>
            <person name="Ohm R.A."/>
            <person name="Bhattacharya S.S."/>
            <person name="Shirouzu T."/>
            <person name="Yoshinaga Y."/>
            <person name="Martin F.M."/>
            <person name="Grigoriev I.V."/>
            <person name="Hibbett D.S."/>
        </authorList>
    </citation>
    <scope>NUCLEOTIDE SEQUENCE [LARGE SCALE GENOMIC DNA]</scope>
    <source>
        <strain evidence="6 7">93-53</strain>
    </source>
</reference>
<dbReference type="RefSeq" id="XP_040758076.1">
    <property type="nucleotide sequence ID" value="XM_040910224.1"/>
</dbReference>
<organism evidence="6 7">
    <name type="scientific">Laetiporus sulphureus 93-53</name>
    <dbReference type="NCBI Taxonomy" id="1314785"/>
    <lineage>
        <taxon>Eukaryota</taxon>
        <taxon>Fungi</taxon>
        <taxon>Dikarya</taxon>
        <taxon>Basidiomycota</taxon>
        <taxon>Agaricomycotina</taxon>
        <taxon>Agaricomycetes</taxon>
        <taxon>Polyporales</taxon>
        <taxon>Laetiporus</taxon>
    </lineage>
</organism>
<keyword evidence="1" id="KW-0147">Chitin-binding</keyword>
<dbReference type="AlphaFoldDB" id="A0A165B698"/>
<feature type="domain" description="LysM" evidence="5">
    <location>
        <begin position="29"/>
        <end position="76"/>
    </location>
</feature>
<feature type="domain" description="LysM" evidence="5">
    <location>
        <begin position="85"/>
        <end position="131"/>
    </location>
</feature>
<dbReference type="Gene3D" id="3.10.350.10">
    <property type="entry name" value="LysM domain"/>
    <property type="match status" value="2"/>
</dbReference>
<evidence type="ECO:0000256" key="4">
    <source>
        <dbReference type="SAM" id="SignalP"/>
    </source>
</evidence>
<dbReference type="PROSITE" id="PS51782">
    <property type="entry name" value="LYSM"/>
    <property type="match status" value="2"/>
</dbReference>
<accession>A0A165B698</accession>
<dbReference type="GeneID" id="63827253"/>
<evidence type="ECO:0000259" key="5">
    <source>
        <dbReference type="PROSITE" id="PS51782"/>
    </source>
</evidence>
<dbReference type="SUPFAM" id="SSF54106">
    <property type="entry name" value="LysM domain"/>
    <property type="match status" value="2"/>
</dbReference>
<dbReference type="EMBL" id="KV427688">
    <property type="protein sequence ID" value="KZT00336.1"/>
    <property type="molecule type" value="Genomic_DNA"/>
</dbReference>
<proteinExistence type="predicted"/>
<sequence length="223" mass="22704">MSILARSVVAALLAFSLVAHSANAQQCARTYTVQEGEDCDSISAAQNVSTYQLATVNSGEVDTDCSNLVPGEELCLGWVGSDCTDTYVVSDGDDCDIVAARYGINVTLLYENNPQLDASCDNMYIGEVLCVASAVDVPVAGSGSSSAVVSATAVVPSSAVVTSSIEVAQTSSAVATSSFVTITATVIATSTDSAGITTATTTGDDGDDGDSGDDDDYPWCDEL</sequence>
<gene>
    <name evidence="6" type="ORF">LAESUDRAFT_732350</name>
</gene>
<dbReference type="Proteomes" id="UP000076871">
    <property type="component" value="Unassembled WGS sequence"/>
</dbReference>
<evidence type="ECO:0000256" key="1">
    <source>
        <dbReference type="ARBA" id="ARBA00022669"/>
    </source>
</evidence>
<evidence type="ECO:0000313" key="6">
    <source>
        <dbReference type="EMBL" id="KZT00336.1"/>
    </source>
</evidence>
<feature type="chain" id="PRO_5007855486" evidence="4">
    <location>
        <begin position="25"/>
        <end position="223"/>
    </location>
</feature>
<dbReference type="GO" id="GO:0008061">
    <property type="term" value="F:chitin binding"/>
    <property type="evidence" value="ECO:0007669"/>
    <property type="project" value="UniProtKB-KW"/>
</dbReference>
<keyword evidence="4" id="KW-0732">Signal</keyword>
<name>A0A165B698_9APHY</name>
<dbReference type="InterPro" id="IPR018392">
    <property type="entry name" value="LysM"/>
</dbReference>
<feature type="signal peptide" evidence="4">
    <location>
        <begin position="1"/>
        <end position="24"/>
    </location>
</feature>
<dbReference type="CDD" id="cd00118">
    <property type="entry name" value="LysM"/>
    <property type="match status" value="1"/>
</dbReference>
<dbReference type="OrthoDB" id="5985073at2759"/>
<keyword evidence="7" id="KW-1185">Reference proteome</keyword>
<keyword evidence="2" id="KW-0843">Virulence</keyword>
<dbReference type="SMART" id="SM00257">
    <property type="entry name" value="LysM"/>
    <property type="match status" value="2"/>
</dbReference>
<evidence type="ECO:0000256" key="3">
    <source>
        <dbReference type="SAM" id="MobiDB-lite"/>
    </source>
</evidence>
<feature type="region of interest" description="Disordered" evidence="3">
    <location>
        <begin position="195"/>
        <end position="223"/>
    </location>
</feature>
<dbReference type="InterPro" id="IPR036779">
    <property type="entry name" value="LysM_dom_sf"/>
</dbReference>